<organism evidence="4 6">
    <name type="scientific">Photobacterium phosphoreum</name>
    <dbReference type="NCBI Taxonomy" id="659"/>
    <lineage>
        <taxon>Bacteria</taxon>
        <taxon>Pseudomonadati</taxon>
        <taxon>Pseudomonadota</taxon>
        <taxon>Gammaproteobacteria</taxon>
        <taxon>Vibrionales</taxon>
        <taxon>Vibrionaceae</taxon>
        <taxon>Photobacterium</taxon>
    </lineage>
</organism>
<evidence type="ECO:0000313" key="3">
    <source>
        <dbReference type="EMBL" id="PSU24681.1"/>
    </source>
</evidence>
<keyword evidence="5" id="KW-1185">Reference proteome</keyword>
<proteinExistence type="predicted"/>
<keyword evidence="2" id="KW-0812">Transmembrane</keyword>
<evidence type="ECO:0000313" key="4">
    <source>
        <dbReference type="EMBL" id="PSU51145.1"/>
    </source>
</evidence>
<sequence>MMVLKLKKFNELAFYYNTLLTDAASLANQRKLLLYCVLVCLIASLYLTKVSLYGTSAIALILQIITMFMDQKIKAKRSLAVEIQKHSMLMDFFGAKAANQPEIERLKIKAGLSIYNQAKVKRELFEKEKNEKPIKEEGKSSNLKENQKYDDKPNKKLLSKIHENSYWNNNLYNFSYQASINLVAIVIFLIFIVLVTVIPNIKLDTDYTIIRLIFTVMSFGIIYEFIEATLKYQNSSKVMKDLDQKISSVSEINEQEILSIFSTYLLIISTTPHIPKAIYIKYQDLLNAGWASRLKVINESSTLSVNDYEGV</sequence>
<feature type="region of interest" description="Disordered" evidence="1">
    <location>
        <begin position="131"/>
        <end position="150"/>
    </location>
</feature>
<dbReference type="Proteomes" id="UP000241618">
    <property type="component" value="Unassembled WGS sequence"/>
</dbReference>
<evidence type="ECO:0000313" key="6">
    <source>
        <dbReference type="Proteomes" id="UP000241618"/>
    </source>
</evidence>
<evidence type="ECO:0000256" key="2">
    <source>
        <dbReference type="SAM" id="Phobius"/>
    </source>
</evidence>
<dbReference type="Proteomes" id="UP000241405">
    <property type="component" value="Unassembled WGS sequence"/>
</dbReference>
<dbReference type="AlphaFoldDB" id="A0A2T3JQ17"/>
<feature type="transmembrane region" description="Helical" evidence="2">
    <location>
        <begin position="32"/>
        <end position="47"/>
    </location>
</feature>
<feature type="transmembrane region" description="Helical" evidence="2">
    <location>
        <begin position="180"/>
        <end position="201"/>
    </location>
</feature>
<feature type="transmembrane region" description="Helical" evidence="2">
    <location>
        <begin position="53"/>
        <end position="69"/>
    </location>
</feature>
<keyword evidence="2" id="KW-0472">Membrane</keyword>
<keyword evidence="2" id="KW-1133">Transmembrane helix</keyword>
<reference evidence="5 6" key="1">
    <citation type="submission" date="2018-03" db="EMBL/GenBank/DDBJ databases">
        <title>Whole genome sequencing of Histamine producing bacteria.</title>
        <authorList>
            <person name="Butler K."/>
        </authorList>
    </citation>
    <scope>NUCLEOTIDE SEQUENCE [LARGE SCALE GENOMIC DNA]</scope>
    <source>
        <strain evidence="4 6">FS-6.1</strain>
        <strain evidence="3 5">FS-6.2</strain>
    </source>
</reference>
<name>A0A2T3JQ17_PHOPO</name>
<evidence type="ECO:0000256" key="1">
    <source>
        <dbReference type="SAM" id="MobiDB-lite"/>
    </source>
</evidence>
<protein>
    <submittedName>
        <fullName evidence="4">Uncharacterized protein</fullName>
    </submittedName>
</protein>
<evidence type="ECO:0000313" key="5">
    <source>
        <dbReference type="Proteomes" id="UP000241405"/>
    </source>
</evidence>
<dbReference type="EMBL" id="PYMP01000012">
    <property type="protein sequence ID" value="PSU51145.1"/>
    <property type="molecule type" value="Genomic_DNA"/>
</dbReference>
<dbReference type="EMBL" id="PYMO01000011">
    <property type="protein sequence ID" value="PSU24681.1"/>
    <property type="molecule type" value="Genomic_DNA"/>
</dbReference>
<gene>
    <name evidence="4" type="ORF">C9J18_13200</name>
    <name evidence="3" type="ORF">CTM96_12130</name>
</gene>
<accession>A0A2T3JQ17</accession>
<feature type="transmembrane region" description="Helical" evidence="2">
    <location>
        <begin position="207"/>
        <end position="226"/>
    </location>
</feature>
<comment type="caution">
    <text evidence="4">The sequence shown here is derived from an EMBL/GenBank/DDBJ whole genome shotgun (WGS) entry which is preliminary data.</text>
</comment>